<organism evidence="4 5">
    <name type="scientific">Candidatus Yonathbacteria bacterium RIFCSPLOWO2_01_FULL_47_33b</name>
    <dbReference type="NCBI Taxonomy" id="1802727"/>
    <lineage>
        <taxon>Bacteria</taxon>
        <taxon>Candidatus Yonathiibacteriota</taxon>
    </lineage>
</organism>
<dbReference type="Proteomes" id="UP000177987">
    <property type="component" value="Unassembled WGS sequence"/>
</dbReference>
<dbReference type="GO" id="GO:0009295">
    <property type="term" value="C:nucleoid"/>
    <property type="evidence" value="ECO:0007669"/>
    <property type="project" value="InterPro"/>
</dbReference>
<evidence type="ECO:0000313" key="4">
    <source>
        <dbReference type="EMBL" id="OHA83383.1"/>
    </source>
</evidence>
<keyword evidence="3" id="KW-0963">Cytoplasm</keyword>
<dbReference type="PANTHER" id="PTHR38772">
    <property type="match status" value="1"/>
</dbReference>
<reference evidence="4 5" key="1">
    <citation type="journal article" date="2016" name="Nat. Commun.">
        <title>Thousands of microbial genomes shed light on interconnected biogeochemical processes in an aquifer system.</title>
        <authorList>
            <person name="Anantharaman K."/>
            <person name="Brown C.T."/>
            <person name="Hug L.A."/>
            <person name="Sharon I."/>
            <person name="Castelle C.J."/>
            <person name="Probst A.J."/>
            <person name="Thomas B.C."/>
            <person name="Singh A."/>
            <person name="Wilkins M.J."/>
            <person name="Karaoz U."/>
            <person name="Brodie E.L."/>
            <person name="Williams K.H."/>
            <person name="Hubbard S.S."/>
            <person name="Banfield J.F."/>
        </authorList>
    </citation>
    <scope>NUCLEOTIDE SEQUENCE [LARGE SCALE GENOMIC DNA]</scope>
</reference>
<comment type="caution">
    <text evidence="4">The sequence shown here is derived from an EMBL/GenBank/DDBJ whole genome shotgun (WGS) entry which is preliminary data.</text>
</comment>
<dbReference type="AlphaFoldDB" id="A0A1G2SE94"/>
<comment type="subcellular location">
    <subcellularLocation>
        <location evidence="1">Cytoplasm</location>
    </subcellularLocation>
</comment>
<evidence type="ECO:0000256" key="3">
    <source>
        <dbReference type="ARBA" id="ARBA00022490"/>
    </source>
</evidence>
<dbReference type="PANTHER" id="PTHR38772:SF1">
    <property type="entry name" value="NUCLEOID-ASSOCIATED PROTEIN YEJK"/>
    <property type="match status" value="1"/>
</dbReference>
<sequence length="337" mass="37598">MSTIDSVVIHKLVKERHGRATVVTRSSTLNVTEPVQKLVHDIHGLYADRTGKGYGRFHADETNYPASRILRKTFKDKSKSFLEASQDLMKVLATKAGQAPLATGGYVLMAQITDTAKVRWFLVAIITNIKGSAINDDSLEVVDSVHVDLQNLRVAGRVNLTDWLKGEKDVRYIGFLKQRGEVSDYFKLFLGCDELIASTEETKKLVAVLKDFAKKSGLTPEQQEDFLKAAHDHCSDRQRNDQPLILETLTNAIWPDDPQSLQKALTTGDVQISDGFVPDGRSLKTLVKIKAKTPLWSVEIDRRALTNGQAKYDSEKHTLTLTNLPENLEAELRSELG</sequence>
<dbReference type="GO" id="GO:0005737">
    <property type="term" value="C:cytoplasm"/>
    <property type="evidence" value="ECO:0007669"/>
    <property type="project" value="UniProtKB-SubCell"/>
</dbReference>
<dbReference type="STRING" id="1802727.A2937_03605"/>
<evidence type="ECO:0008006" key="6">
    <source>
        <dbReference type="Google" id="ProtNLM"/>
    </source>
</evidence>
<dbReference type="EMBL" id="MHUW01000017">
    <property type="protein sequence ID" value="OHA83383.1"/>
    <property type="molecule type" value="Genomic_DNA"/>
</dbReference>
<comment type="similarity">
    <text evidence="2">Belongs to the YejK family.</text>
</comment>
<gene>
    <name evidence="4" type="ORF">A2937_03605</name>
</gene>
<evidence type="ECO:0000256" key="1">
    <source>
        <dbReference type="ARBA" id="ARBA00004496"/>
    </source>
</evidence>
<accession>A0A1G2SE94</accession>
<dbReference type="Pfam" id="PF04245">
    <property type="entry name" value="NA37"/>
    <property type="match status" value="1"/>
</dbReference>
<evidence type="ECO:0000256" key="2">
    <source>
        <dbReference type="ARBA" id="ARBA00009035"/>
    </source>
</evidence>
<dbReference type="InterPro" id="IPR007358">
    <property type="entry name" value="Nucleoid_associated_NdpA"/>
</dbReference>
<name>A0A1G2SE94_9BACT</name>
<evidence type="ECO:0000313" key="5">
    <source>
        <dbReference type="Proteomes" id="UP000177987"/>
    </source>
</evidence>
<protein>
    <recommendedName>
        <fullName evidence="6">Nucleoid-associated protein</fullName>
    </recommendedName>
</protein>
<proteinExistence type="inferred from homology"/>